<dbReference type="PANTHER" id="PTHR33048:SF143">
    <property type="entry name" value="EXTRACELLULAR MEMBRANE PROTEIN CFEM DOMAIN-CONTAINING PROTEIN-RELATED"/>
    <property type="match status" value="1"/>
</dbReference>
<dbReference type="EMBL" id="CM000230">
    <property type="protein sequence ID" value="EAQ70624.1"/>
    <property type="molecule type" value="Genomic_DNA"/>
</dbReference>
<evidence type="ECO:0000256" key="3">
    <source>
        <dbReference type="ARBA" id="ARBA00022989"/>
    </source>
</evidence>
<protein>
    <recommendedName>
        <fullName evidence="8">Rhodopsin domain-containing protein</fullName>
    </recommendedName>
</protein>
<dbReference type="InterPro" id="IPR052337">
    <property type="entry name" value="SAT4-like"/>
</dbReference>
<feature type="transmembrane region" description="Helical" evidence="7">
    <location>
        <begin position="100"/>
        <end position="123"/>
    </location>
</feature>
<feature type="region of interest" description="Disordered" evidence="6">
    <location>
        <begin position="278"/>
        <end position="369"/>
    </location>
</feature>
<evidence type="ECO:0000256" key="5">
    <source>
        <dbReference type="ARBA" id="ARBA00038359"/>
    </source>
</evidence>
<evidence type="ECO:0000313" key="9">
    <source>
        <dbReference type="EMBL" id="EAQ70624.1"/>
    </source>
</evidence>
<proteinExistence type="inferred from homology"/>
<feature type="compositionally biased region" description="Polar residues" evidence="6">
    <location>
        <begin position="306"/>
        <end position="323"/>
    </location>
</feature>
<evidence type="ECO:0000256" key="1">
    <source>
        <dbReference type="ARBA" id="ARBA00004141"/>
    </source>
</evidence>
<evidence type="ECO:0000256" key="4">
    <source>
        <dbReference type="ARBA" id="ARBA00023136"/>
    </source>
</evidence>
<feature type="transmembrane region" description="Helical" evidence="7">
    <location>
        <begin position="143"/>
        <end position="162"/>
    </location>
</feature>
<comment type="similarity">
    <text evidence="5">Belongs to the SAT4 family.</text>
</comment>
<dbReference type="AlphaFoldDB" id="Q2KHF4"/>
<reference evidence="9" key="1">
    <citation type="submission" date="2005-01" db="EMBL/GenBank/DDBJ databases">
        <title>The sequence of Magnaporthe grisea chromosome 7.</title>
        <authorList>
            <person name="Thon M.R."/>
            <person name="Pan H."/>
            <person name="Diener A."/>
            <person name="Papalas J."/>
            <person name="Taro A."/>
            <person name="Mitchell T."/>
            <person name="Dean R.A."/>
        </authorList>
    </citation>
    <scope>NUCLEOTIDE SEQUENCE</scope>
    <source>
        <strain evidence="9">70-15</strain>
    </source>
</reference>
<keyword evidence="4 7" id="KW-0472">Membrane</keyword>
<dbReference type="GO" id="GO:0016020">
    <property type="term" value="C:membrane"/>
    <property type="evidence" value="ECO:0007669"/>
    <property type="project" value="UniProtKB-SubCell"/>
</dbReference>
<feature type="transmembrane region" description="Helical" evidence="7">
    <location>
        <begin position="59"/>
        <end position="79"/>
    </location>
</feature>
<evidence type="ECO:0000256" key="7">
    <source>
        <dbReference type="SAM" id="Phobius"/>
    </source>
</evidence>
<evidence type="ECO:0000256" key="6">
    <source>
        <dbReference type="SAM" id="MobiDB-lite"/>
    </source>
</evidence>
<comment type="subcellular location">
    <subcellularLocation>
        <location evidence="1">Membrane</location>
        <topology evidence="1">Multi-pass membrane protein</topology>
    </subcellularLocation>
</comment>
<evidence type="ECO:0000259" key="8">
    <source>
        <dbReference type="Pfam" id="PF20684"/>
    </source>
</evidence>
<feature type="domain" description="Rhodopsin" evidence="8">
    <location>
        <begin position="99"/>
        <end position="267"/>
    </location>
</feature>
<name>Q2KHF4_PYRO7</name>
<evidence type="ECO:0000256" key="2">
    <source>
        <dbReference type="ARBA" id="ARBA00022692"/>
    </source>
</evidence>
<feature type="compositionally biased region" description="Basic and acidic residues" evidence="6">
    <location>
        <begin position="288"/>
        <end position="304"/>
    </location>
</feature>
<sequence length="369" mass="40585">MPARDRRLQFKATSWALLGICIAAVLVRLMHKFAHGISGWRLGPDGQPVGAAPPGLDDLTFALSVATSIAFWVICICGIDPTIGNPIGTDLWTLSHDQATMFVNGVVWIVTFMLVVFRCWPIQYQWTGWDRLQQGHCNMDAHPLVWAHAIVGLLIDIWMIYLPISQIWGMKMTLGKKLAVCSMFGVGALYEESPVFLSPNIYGSRPTDTSIIYSATVVSILRLRLVFRASSDKRNSTWDDFDLILWSSLELGAGTFCACMPSLRHVFMAFIRRGADSLSGRTSCSSRISDRRSQPSEKGSRGRADTTASAKTCSETTTGSVSPSELEEGVIDHDRQVSGGRGWQGCCPPMSDRMVDDPISTSTSELRPS</sequence>
<dbReference type="InterPro" id="IPR049326">
    <property type="entry name" value="Rhodopsin_dom_fungi"/>
</dbReference>
<dbReference type="PANTHER" id="PTHR33048">
    <property type="entry name" value="PTH11-LIKE INTEGRAL MEMBRANE PROTEIN (AFU_ORTHOLOGUE AFUA_5G11245)"/>
    <property type="match status" value="1"/>
</dbReference>
<keyword evidence="2 7" id="KW-0812">Transmembrane</keyword>
<organism evidence="9">
    <name type="scientific">Pyricularia oryzae (strain 70-15 / ATCC MYA-4617 / FGSC 8958)</name>
    <name type="common">Rice blast fungus</name>
    <name type="synonym">Magnaporthe oryzae</name>
    <dbReference type="NCBI Taxonomy" id="242507"/>
    <lineage>
        <taxon>Eukaryota</taxon>
        <taxon>Fungi</taxon>
        <taxon>Dikarya</taxon>
        <taxon>Ascomycota</taxon>
        <taxon>Pezizomycotina</taxon>
        <taxon>Sordariomycetes</taxon>
        <taxon>Sordariomycetidae</taxon>
        <taxon>Magnaporthales</taxon>
        <taxon>Pyriculariaceae</taxon>
        <taxon>Pyricularia</taxon>
    </lineage>
</organism>
<feature type="transmembrane region" description="Helical" evidence="7">
    <location>
        <begin position="12"/>
        <end position="31"/>
    </location>
</feature>
<feature type="compositionally biased region" description="Polar residues" evidence="6">
    <location>
        <begin position="359"/>
        <end position="369"/>
    </location>
</feature>
<dbReference type="Pfam" id="PF20684">
    <property type="entry name" value="Fung_rhodopsin"/>
    <property type="match status" value="1"/>
</dbReference>
<gene>
    <name evidence="9" type="ORF">MGCH7_ch7g31</name>
</gene>
<keyword evidence="3 7" id="KW-1133">Transmembrane helix</keyword>
<accession>Q2KHF4</accession>